<dbReference type="AlphaFoldDB" id="A0A871REB7"/>
<sequence>MFVWGGVRSRRLMLNFGSRYHISDEISVSKCSFANMVGGGKGRVKEYISRLENTEEQASRKVKIPNRSLPEKQINQPRAYKTPFIQFGYGDYLEAALSTQDSSKLDKYRDYINVKSGRNKLNRLNNGGLIEMMMNYNSTSKVKLTELKFTAAAQTQIKLPPDILDSIACELGNVAGDSSEINAIFEKYESQLTKFSLIHRIIALLNTASELSEPSNAFTAITSYSVERFELLERVDIEKVVSLLLYYKQLLLVQKTIKSFDDGDDNGQSFIECASPELKLRLLDSFIKSGKFQEASDIVESLKDVDKMVPQRELTNRYVALVSSIAKALKSTWQNKKLFFNAYTRSIAPIMRQSEILNSELVNIILEWIDDSEIDWFITFLNTCAHHVSSISACADQFISRYAASLTKGVDDDITKSIHLTSFIKKLGIPRSNFTSEVKYQIAKLYASFGSPAATNLWYDKKKMTPNEICEIAELLKSALKRKKNNSLPGQSPQDIKAYLDMIYSKS</sequence>
<reference evidence="1" key="1">
    <citation type="submission" date="2020-10" db="EMBL/GenBank/DDBJ databases">
        <authorList>
            <person name="Palmer J.M."/>
        </authorList>
    </citation>
    <scope>NUCLEOTIDE SEQUENCE</scope>
    <source>
        <strain evidence="1">UCD 2041</strain>
    </source>
</reference>
<protein>
    <recommendedName>
        <fullName evidence="3">ATPase expression protein 1</fullName>
    </recommendedName>
</protein>
<dbReference type="RefSeq" id="XP_041137855.1">
    <property type="nucleotide sequence ID" value="XM_041279641.1"/>
</dbReference>
<name>A0A871REB7_DEKBR</name>
<dbReference type="GeneID" id="64573009"/>
<evidence type="ECO:0000313" key="1">
    <source>
        <dbReference type="EMBL" id="QOU21362.1"/>
    </source>
</evidence>
<dbReference type="KEGG" id="bbrx:BRETT_001084"/>
<accession>A0A871REB7</accession>
<evidence type="ECO:0000313" key="2">
    <source>
        <dbReference type="Proteomes" id="UP000663131"/>
    </source>
</evidence>
<dbReference type="EMBL" id="CP063136">
    <property type="protein sequence ID" value="QOU21362.1"/>
    <property type="molecule type" value="Genomic_DNA"/>
</dbReference>
<dbReference type="OrthoDB" id="10366907at2759"/>
<proteinExistence type="predicted"/>
<reference evidence="1" key="2">
    <citation type="journal article" name="BMC Genomics">
        <title>New genome assemblies reveal patterns of domestication and adaptation across Brettanomyces (Dekkera) species.</title>
        <authorList>
            <person name="Roach M.J."/>
            <person name="Borneman A.R."/>
        </authorList>
    </citation>
    <scope>NUCLEOTIDE SEQUENCE</scope>
    <source>
        <strain evidence="1">UCD 2041</strain>
    </source>
</reference>
<gene>
    <name evidence="1" type="ORF">BRETT_001084</name>
</gene>
<organism evidence="1 2">
    <name type="scientific">Dekkera bruxellensis</name>
    <name type="common">Brettanomyces custersii</name>
    <dbReference type="NCBI Taxonomy" id="5007"/>
    <lineage>
        <taxon>Eukaryota</taxon>
        <taxon>Fungi</taxon>
        <taxon>Dikarya</taxon>
        <taxon>Ascomycota</taxon>
        <taxon>Saccharomycotina</taxon>
        <taxon>Pichiomycetes</taxon>
        <taxon>Pichiales</taxon>
        <taxon>Pichiaceae</taxon>
        <taxon>Brettanomyces</taxon>
    </lineage>
</organism>
<dbReference type="Proteomes" id="UP000663131">
    <property type="component" value="Chromosome 8"/>
</dbReference>
<evidence type="ECO:0008006" key="3">
    <source>
        <dbReference type="Google" id="ProtNLM"/>
    </source>
</evidence>